<accession>A0A1M6C030</accession>
<protein>
    <recommendedName>
        <fullName evidence="4">Homeodomain-like domain-containing protein</fullName>
    </recommendedName>
</protein>
<organism evidence="2 3">
    <name type="scientific">Tessaracoccus bendigoensis DSM 12906</name>
    <dbReference type="NCBI Taxonomy" id="1123357"/>
    <lineage>
        <taxon>Bacteria</taxon>
        <taxon>Bacillati</taxon>
        <taxon>Actinomycetota</taxon>
        <taxon>Actinomycetes</taxon>
        <taxon>Propionibacteriales</taxon>
        <taxon>Propionibacteriaceae</taxon>
        <taxon>Tessaracoccus</taxon>
    </lineage>
</organism>
<reference evidence="2 3" key="1">
    <citation type="submission" date="2016-11" db="EMBL/GenBank/DDBJ databases">
        <authorList>
            <person name="Jaros S."/>
            <person name="Januszkiewicz K."/>
            <person name="Wedrychowicz H."/>
        </authorList>
    </citation>
    <scope>NUCLEOTIDE SEQUENCE [LARGE SCALE GENOMIC DNA]</scope>
    <source>
        <strain evidence="2 3">DSM 12906</strain>
    </source>
</reference>
<keyword evidence="3" id="KW-1185">Reference proteome</keyword>
<evidence type="ECO:0000313" key="2">
    <source>
        <dbReference type="EMBL" id="SHI54385.1"/>
    </source>
</evidence>
<gene>
    <name evidence="2" type="ORF">SAMN02745244_00570</name>
</gene>
<proteinExistence type="predicted"/>
<evidence type="ECO:0000313" key="3">
    <source>
        <dbReference type="Proteomes" id="UP000184512"/>
    </source>
</evidence>
<evidence type="ECO:0008006" key="4">
    <source>
        <dbReference type="Google" id="ProtNLM"/>
    </source>
</evidence>
<feature type="region of interest" description="Disordered" evidence="1">
    <location>
        <begin position="14"/>
        <end position="40"/>
    </location>
</feature>
<name>A0A1M6C030_9ACTN</name>
<dbReference type="EMBL" id="FQZG01000008">
    <property type="protein sequence ID" value="SHI54385.1"/>
    <property type="molecule type" value="Genomic_DNA"/>
</dbReference>
<dbReference type="STRING" id="1123357.SAMN02745244_00570"/>
<dbReference type="AlphaFoldDB" id="A0A1M6C030"/>
<sequence length="105" mass="11801">MELDPRIALIRRVHSDRASRQKAATGPRRKRSDARGLSQLDIDRERRKLDRLERITQLGTQASYSRSALKEELTEAARSGVPIATLARASGVSHVTIRKWRDAAA</sequence>
<dbReference type="Proteomes" id="UP000184512">
    <property type="component" value="Unassembled WGS sequence"/>
</dbReference>
<evidence type="ECO:0000256" key="1">
    <source>
        <dbReference type="SAM" id="MobiDB-lite"/>
    </source>
</evidence>